<feature type="region of interest" description="Disordered" evidence="1">
    <location>
        <begin position="314"/>
        <end position="336"/>
    </location>
</feature>
<keyword evidence="4" id="KW-1185">Reference proteome</keyword>
<evidence type="ECO:0000256" key="2">
    <source>
        <dbReference type="SAM" id="Phobius"/>
    </source>
</evidence>
<feature type="compositionally biased region" description="Polar residues" evidence="1">
    <location>
        <begin position="636"/>
        <end position="651"/>
    </location>
</feature>
<protein>
    <submittedName>
        <fullName evidence="3">Uncharacterized protein</fullName>
    </submittedName>
</protein>
<feature type="compositionally biased region" description="Polar residues" evidence="1">
    <location>
        <begin position="458"/>
        <end position="469"/>
    </location>
</feature>
<organism evidence="3 4">
    <name type="scientific">Tetrapyrgos nigripes</name>
    <dbReference type="NCBI Taxonomy" id="182062"/>
    <lineage>
        <taxon>Eukaryota</taxon>
        <taxon>Fungi</taxon>
        <taxon>Dikarya</taxon>
        <taxon>Basidiomycota</taxon>
        <taxon>Agaricomycotina</taxon>
        <taxon>Agaricomycetes</taxon>
        <taxon>Agaricomycetidae</taxon>
        <taxon>Agaricales</taxon>
        <taxon>Marasmiineae</taxon>
        <taxon>Marasmiaceae</taxon>
        <taxon>Tetrapyrgos</taxon>
    </lineage>
</organism>
<sequence length="899" mass="96901">MNNYPGQSPSSSLQSSDVIYFVRVALTTVSGVSLLAVFIVASYWFIKWYHRKGSQNNDCVTQADAVVAETRQASFRTRVIQLIKPSPKLQAFTGTRRRNRASTLDSDSSFVVGHPSCLSLANPPTSTAPPLRSDDPFLTPQTAMCHSRPAARPAYHLPQTPLLGGSPVYTPSSVGCDPPNPSHSSPRLVSDSSFYQDNKVIRKPPQAVLSPKLPYIRPDCPEEPSGALKKGDLVTSYWFFSSESESDPTNPLTQAAVSSTPLGASSLLKQQEPTFPQTASERSLDSMLVEVESCSESSHAPSYGTDVDCSLSVEAESTSHTSDSHSYHTAPNESHNQADAITSNKLGSGTTVSAVPNVSSFAGMAGEAKEGFSPNSEMKKVLAFDYFRSGDILSPRSSFLPLPTLPSSPSAPLTSTPVKPNKATVGAPDMDLSFNLLIHPPSVASLSASLLSPDGSMLTPSPTLSAQSHTRTEGQRSTESSSAPSPRRQKNTTIDLETLRSFFDDSSSVGSDDGSAESVSSNSSGDSITRQVDDLLQELVEWYSTSRSRSPHEILMLASGSGSVCSAEDINRILDQSDVQDWLGVRIGKEHGDGNEIDQGYGHGHGNGNDKEDSMYLSDFSSFLMDYGYKRCSTPDNTKSIATTPEKSTLKASISASASSSDEGLPYAHDHEDKNDKPQSESTPLTDVSLSLSSVMVDDGKANMKDTGLRGKRVRPRPFREVQNDNGPAQVQSEGYEVPKREPFGKSRVNNISSAANGKEKTKDKGKGKERKWEEKENVMFQFQSQSQSVSVAAKPRIALFQDRVNMDDTRRISSSASHGSIATKSSESELGSCEGYGAYIYTDTDRNALKMFMSGVERQMADKARNAKFSGGYKGGVRKTASLAYLRALNGENDVSVV</sequence>
<dbReference type="OrthoDB" id="10686745at2759"/>
<evidence type="ECO:0000313" key="4">
    <source>
        <dbReference type="Proteomes" id="UP000559256"/>
    </source>
</evidence>
<reference evidence="3 4" key="1">
    <citation type="journal article" date="2020" name="ISME J.">
        <title>Uncovering the hidden diversity of litter-decomposition mechanisms in mushroom-forming fungi.</title>
        <authorList>
            <person name="Floudas D."/>
            <person name="Bentzer J."/>
            <person name="Ahren D."/>
            <person name="Johansson T."/>
            <person name="Persson P."/>
            <person name="Tunlid A."/>
        </authorList>
    </citation>
    <scope>NUCLEOTIDE SEQUENCE [LARGE SCALE GENOMIC DNA]</scope>
    <source>
        <strain evidence="3 4">CBS 291.85</strain>
    </source>
</reference>
<dbReference type="Proteomes" id="UP000559256">
    <property type="component" value="Unassembled WGS sequence"/>
</dbReference>
<accession>A0A8H5FW98</accession>
<name>A0A8H5FW98_9AGAR</name>
<evidence type="ECO:0000313" key="3">
    <source>
        <dbReference type="EMBL" id="KAF5351314.1"/>
    </source>
</evidence>
<feature type="compositionally biased region" description="Polar residues" evidence="1">
    <location>
        <begin position="724"/>
        <end position="733"/>
    </location>
</feature>
<feature type="region of interest" description="Disordered" evidence="1">
    <location>
        <begin position="590"/>
        <end position="612"/>
    </location>
</feature>
<feature type="transmembrane region" description="Helical" evidence="2">
    <location>
        <begin position="20"/>
        <end position="46"/>
    </location>
</feature>
<dbReference type="AlphaFoldDB" id="A0A8H5FW98"/>
<gene>
    <name evidence="3" type="ORF">D9758_008063</name>
</gene>
<keyword evidence="2" id="KW-0472">Membrane</keyword>
<feature type="region of interest" description="Disordered" evidence="1">
    <location>
        <begin position="454"/>
        <end position="529"/>
    </location>
</feature>
<feature type="compositionally biased region" description="Low complexity" evidence="1">
    <location>
        <begin position="682"/>
        <end position="697"/>
    </location>
</feature>
<keyword evidence="2" id="KW-1133">Transmembrane helix</keyword>
<feature type="compositionally biased region" description="Basic and acidic residues" evidence="1">
    <location>
        <begin position="758"/>
        <end position="773"/>
    </location>
</feature>
<feature type="compositionally biased region" description="Basic and acidic residues" evidence="1">
    <location>
        <begin position="668"/>
        <end position="679"/>
    </location>
</feature>
<evidence type="ECO:0000256" key="1">
    <source>
        <dbReference type="SAM" id="MobiDB-lite"/>
    </source>
</evidence>
<feature type="compositionally biased region" description="Low complexity" evidence="1">
    <location>
        <begin position="504"/>
        <end position="527"/>
    </location>
</feature>
<feature type="region of interest" description="Disordered" evidence="1">
    <location>
        <begin position="636"/>
        <end position="773"/>
    </location>
</feature>
<proteinExistence type="predicted"/>
<feature type="compositionally biased region" description="Basic and acidic residues" evidence="1">
    <location>
        <begin position="698"/>
        <end position="709"/>
    </location>
</feature>
<dbReference type="EMBL" id="JAACJM010000071">
    <property type="protein sequence ID" value="KAF5351314.1"/>
    <property type="molecule type" value="Genomic_DNA"/>
</dbReference>
<feature type="compositionally biased region" description="Low complexity" evidence="1">
    <location>
        <begin position="652"/>
        <end position="661"/>
    </location>
</feature>
<comment type="caution">
    <text evidence="3">The sequence shown here is derived from an EMBL/GenBank/DDBJ whole genome shotgun (WGS) entry which is preliminary data.</text>
</comment>
<keyword evidence="2" id="KW-0812">Transmembrane</keyword>